<accession>A0ABT5EQ57</accession>
<protein>
    <submittedName>
        <fullName evidence="3">Uncharacterized protein</fullName>
    </submittedName>
</protein>
<evidence type="ECO:0000256" key="2">
    <source>
        <dbReference type="SAM" id="MobiDB-lite"/>
    </source>
</evidence>
<dbReference type="Proteomes" id="UP001221411">
    <property type="component" value="Unassembled WGS sequence"/>
</dbReference>
<evidence type="ECO:0000256" key="1">
    <source>
        <dbReference type="SAM" id="Coils"/>
    </source>
</evidence>
<evidence type="ECO:0000313" key="3">
    <source>
        <dbReference type="EMBL" id="MDC0743971.1"/>
    </source>
</evidence>
<feature type="region of interest" description="Disordered" evidence="2">
    <location>
        <begin position="97"/>
        <end position="185"/>
    </location>
</feature>
<sequence>MDVADPIPPSVQALMDLFANELSHVSFPGVDRAILEQVVTEVRTHTEAVVKAEAALEAARTALRDSEETLSSKTQKALAYARVYADDHPDIRSKVDSVARIAGVTSSPPGPSREASGDTPKRRGRPPKAKAASAEPAAEPTDATPTDATPDATPAAPPVMELGPSTMSSEDTPEPSELNGAAHSA</sequence>
<evidence type="ECO:0000313" key="4">
    <source>
        <dbReference type="Proteomes" id="UP001221411"/>
    </source>
</evidence>
<proteinExistence type="predicted"/>
<feature type="coiled-coil region" evidence="1">
    <location>
        <begin position="49"/>
        <end position="76"/>
    </location>
</feature>
<dbReference type="EMBL" id="JAQNDO010000001">
    <property type="protein sequence ID" value="MDC0743971.1"/>
    <property type="molecule type" value="Genomic_DNA"/>
</dbReference>
<dbReference type="RefSeq" id="WP_271920020.1">
    <property type="nucleotide sequence ID" value="NZ_JAQNDO010000001.1"/>
</dbReference>
<reference evidence="3 4" key="1">
    <citation type="submission" date="2022-11" db="EMBL/GenBank/DDBJ databases">
        <title>Minimal conservation of predation-associated metabolite biosynthetic gene clusters underscores biosynthetic potential of Myxococcota including descriptions for ten novel species: Archangium lansinium sp. nov., Myxococcus landrumus sp. nov., Nannocystis bai.</title>
        <authorList>
            <person name="Ahearne A."/>
            <person name="Stevens C."/>
            <person name="Dowd S."/>
        </authorList>
    </citation>
    <scope>NUCLEOTIDE SEQUENCE [LARGE SCALE GENOMIC DNA]</scope>
    <source>
        <strain evidence="3 4">RJM3</strain>
    </source>
</reference>
<feature type="compositionally biased region" description="Low complexity" evidence="2">
    <location>
        <begin position="129"/>
        <end position="154"/>
    </location>
</feature>
<organism evidence="3 4">
    <name type="scientific">Polyangium mundeleinium</name>
    <dbReference type="NCBI Taxonomy" id="2995306"/>
    <lineage>
        <taxon>Bacteria</taxon>
        <taxon>Pseudomonadati</taxon>
        <taxon>Myxococcota</taxon>
        <taxon>Polyangia</taxon>
        <taxon>Polyangiales</taxon>
        <taxon>Polyangiaceae</taxon>
        <taxon>Polyangium</taxon>
    </lineage>
</organism>
<comment type="caution">
    <text evidence="3">The sequence shown here is derived from an EMBL/GenBank/DDBJ whole genome shotgun (WGS) entry which is preliminary data.</text>
</comment>
<name>A0ABT5EQ57_9BACT</name>
<keyword evidence="1" id="KW-0175">Coiled coil</keyword>
<gene>
    <name evidence="3" type="ORF">POL67_21760</name>
</gene>
<keyword evidence="4" id="KW-1185">Reference proteome</keyword>